<evidence type="ECO:0000259" key="3">
    <source>
        <dbReference type="Pfam" id="PF07282"/>
    </source>
</evidence>
<evidence type="ECO:0000256" key="2">
    <source>
        <dbReference type="SAM" id="MobiDB-lite"/>
    </source>
</evidence>
<gene>
    <name evidence="4" type="ORF">DJ79_10155</name>
</gene>
<dbReference type="Pfam" id="PF07282">
    <property type="entry name" value="Cas12f1-like_TNB"/>
    <property type="match status" value="1"/>
</dbReference>
<protein>
    <submittedName>
        <fullName evidence="4">Transposase</fullName>
    </submittedName>
</protein>
<dbReference type="NCBIfam" id="NF040570">
    <property type="entry name" value="guided_TnpB"/>
    <property type="match status" value="1"/>
</dbReference>
<feature type="region of interest" description="Disordered" evidence="2">
    <location>
        <begin position="396"/>
        <end position="424"/>
    </location>
</feature>
<dbReference type="EMBL" id="NHPA01000046">
    <property type="protein sequence ID" value="OYR67124.1"/>
    <property type="molecule type" value="Genomic_DNA"/>
</dbReference>
<proteinExistence type="predicted"/>
<dbReference type="NCBIfam" id="TIGR01766">
    <property type="entry name" value="IS200/IS605 family accessory protein TnpB-like domain"/>
    <property type="match status" value="1"/>
</dbReference>
<dbReference type="PANTHER" id="PTHR30405:SF26">
    <property type="entry name" value="TRANSPOSASE, PROBABLY IS605-TNPB FAMILY"/>
    <property type="match status" value="1"/>
</dbReference>
<dbReference type="InterPro" id="IPR051399">
    <property type="entry name" value="RNA-guided_DNA_endo/Transpos"/>
</dbReference>
<dbReference type="InterPro" id="IPR010095">
    <property type="entry name" value="Cas12f1-like_TNB"/>
</dbReference>
<dbReference type="AlphaFoldDB" id="A0A256JE25"/>
<evidence type="ECO:0000313" key="5">
    <source>
        <dbReference type="Proteomes" id="UP000215607"/>
    </source>
</evidence>
<evidence type="ECO:0000313" key="4">
    <source>
        <dbReference type="EMBL" id="OYR67124.1"/>
    </source>
</evidence>
<dbReference type="Proteomes" id="UP000215607">
    <property type="component" value="Unassembled WGS sequence"/>
</dbReference>
<reference evidence="4 5" key="1">
    <citation type="journal article" date="2014" name="Front. Microbiol.">
        <title>Population and genomic analysis of the genus Halorubrum.</title>
        <authorList>
            <person name="Fullmer M.S."/>
            <person name="Soucy S.M."/>
            <person name="Swithers K.S."/>
            <person name="Makkay A.M."/>
            <person name="Wheeler R."/>
            <person name="Ventosa A."/>
            <person name="Gogarten J.P."/>
            <person name="Papke R.T."/>
        </authorList>
    </citation>
    <scope>NUCLEOTIDE SEQUENCE [LARGE SCALE GENOMIC DNA]</scope>
    <source>
        <strain evidence="4 5">Ga2p</strain>
    </source>
</reference>
<sequence>MEVRRTVPVKLDVADSDADLLHKTISEFLWAANYVVDHAWEGEYKTTSKAELQRETYDDVRAETRLQANLVQNARNKAADAVQSVVARWKQGDDAGKPNFSAPTLVYDKRCATFNDDHATLSTVEGRITAEYVLPDESRETPHSEYLFNDDYEVTGAELHYRDGEFYLHVRTKADAEFETADDGNDGHSTVLGVDLGIENVAVTSTGTFWNGSELNHWHREFEKRRGSLHQCGTRAAHETIQSVGRTETGRYDHFLHTVSKELVAEAVEYGCDVIAFENLTGIRERMPNAKKFHEWAFRRLFEYIEYKAEIVGISVEEVSPAHTSQRCSKCGFTHENNRPTSDGQDVFECLKCGYSPHADYNAAKNIGLKHLRSAQTSSGGGAPVNVRLNRGTLNLNGEYSPAADGGQNGSPRESPITRTEGSS</sequence>
<organism evidence="4 5">
    <name type="scientific">Halorubrum ezzemoulense</name>
    <name type="common">Halorubrum chaoviator</name>
    <dbReference type="NCBI Taxonomy" id="337243"/>
    <lineage>
        <taxon>Archaea</taxon>
        <taxon>Methanobacteriati</taxon>
        <taxon>Methanobacteriota</taxon>
        <taxon>Stenosarchaea group</taxon>
        <taxon>Halobacteria</taxon>
        <taxon>Halobacteriales</taxon>
        <taxon>Haloferacaceae</taxon>
        <taxon>Halorubrum</taxon>
    </lineage>
</organism>
<dbReference type="RefSeq" id="WP_094593089.1">
    <property type="nucleotide sequence ID" value="NZ_JAQLTV010000021.1"/>
</dbReference>
<accession>A0A256JE25</accession>
<dbReference type="GO" id="GO:0003677">
    <property type="term" value="F:DNA binding"/>
    <property type="evidence" value="ECO:0007669"/>
    <property type="project" value="UniProtKB-KW"/>
</dbReference>
<feature type="domain" description="Cas12f1-like TNB" evidence="3">
    <location>
        <begin position="298"/>
        <end position="367"/>
    </location>
</feature>
<comment type="caution">
    <text evidence="4">The sequence shown here is derived from an EMBL/GenBank/DDBJ whole genome shotgun (WGS) entry which is preliminary data.</text>
</comment>
<evidence type="ECO:0000256" key="1">
    <source>
        <dbReference type="ARBA" id="ARBA00023125"/>
    </source>
</evidence>
<dbReference type="PANTHER" id="PTHR30405">
    <property type="entry name" value="TRANSPOSASE"/>
    <property type="match status" value="1"/>
</dbReference>
<name>A0A256JE25_HALEZ</name>
<keyword evidence="1" id="KW-0238">DNA-binding</keyword>